<evidence type="ECO:0000256" key="2">
    <source>
        <dbReference type="ARBA" id="ARBA00006269"/>
    </source>
</evidence>
<dbReference type="STRING" id="559304.G8YLQ5"/>
<dbReference type="AlphaFoldDB" id="G8YLQ5"/>
<accession>G8YLQ5</accession>
<dbReference type="FunCoup" id="G8YLQ5">
    <property type="interactions" value="1442"/>
</dbReference>
<dbReference type="InterPro" id="IPR020796">
    <property type="entry name" value="ORC5"/>
</dbReference>
<dbReference type="InParanoid" id="G8YLQ5"/>
<dbReference type="SUPFAM" id="SSF52540">
    <property type="entry name" value="P-loop containing nucleoside triphosphate hydrolases"/>
    <property type="match status" value="1"/>
</dbReference>
<dbReference type="EMBL" id="FO082054">
    <property type="protein sequence ID" value="CCE88989.1"/>
    <property type="molecule type" value="Genomic_DNA"/>
</dbReference>
<dbReference type="eggNOG" id="KOG2543">
    <property type="taxonomic scope" value="Eukaryota"/>
</dbReference>
<evidence type="ECO:0000259" key="7">
    <source>
        <dbReference type="Pfam" id="PF13191"/>
    </source>
</evidence>
<evidence type="ECO:0000313" key="11">
    <source>
        <dbReference type="Proteomes" id="UP000005222"/>
    </source>
</evidence>
<dbReference type="GO" id="GO:0005664">
    <property type="term" value="C:nuclear origin of replication recognition complex"/>
    <property type="evidence" value="ECO:0007669"/>
    <property type="project" value="TreeGrafter"/>
</dbReference>
<dbReference type="InterPro" id="IPR041664">
    <property type="entry name" value="AAA_16"/>
</dbReference>
<dbReference type="PANTHER" id="PTHR12705:SF0">
    <property type="entry name" value="ORIGIN RECOGNITION COMPLEX SUBUNIT 5"/>
    <property type="match status" value="1"/>
</dbReference>
<gene>
    <name evidence="10" type="primary">Piso0_001784</name>
    <name evidence="10" type="ORF">GNLVRS01_PISO0F13997g</name>
</gene>
<dbReference type="Pfam" id="PF13191">
    <property type="entry name" value="AAA_16"/>
    <property type="match status" value="1"/>
</dbReference>
<dbReference type="OMA" id="QLRRWHG"/>
<feature type="domain" description="Orc1-like AAA ATPase" evidence="7">
    <location>
        <begin position="14"/>
        <end position="165"/>
    </location>
</feature>
<name>G8YLQ5_PICSO</name>
<comment type="similarity">
    <text evidence="2">Belongs to the ORC5 family.</text>
</comment>
<dbReference type="Proteomes" id="UP000005222">
    <property type="component" value="Chromosome F"/>
</dbReference>
<feature type="domain" description="ORC5 lid" evidence="9">
    <location>
        <begin position="229"/>
        <end position="287"/>
    </location>
</feature>
<dbReference type="Gene3D" id="3.40.50.300">
    <property type="entry name" value="P-loop containing nucleotide triphosphate hydrolases"/>
    <property type="match status" value="1"/>
</dbReference>
<evidence type="ECO:0000259" key="8">
    <source>
        <dbReference type="Pfam" id="PF14630"/>
    </source>
</evidence>
<keyword evidence="6" id="KW-0539">Nucleus</keyword>
<dbReference type="InterPro" id="IPR027417">
    <property type="entry name" value="P-loop_NTPase"/>
</dbReference>
<evidence type="ECO:0000256" key="1">
    <source>
        <dbReference type="ARBA" id="ARBA00004123"/>
    </source>
</evidence>
<sequence>MMGPEALLALKKEVKCRDDQIDLLNSFISNDATINVPSLIVYGQKSIGKTYTVEKFLSSLGIRKTIIRCDECVTKKLLLQRCIRMIRNDSGVDLTKYNQIFNYKGIMVTNFGKLCETFTNFAISLEQFFEETNYEEPHVLVLDRFDECIDSINDVFLGFLRLQEFSRIKNMTVVFILSGDDPKEVITNMVPHVFFPQYSQDQVVDILQSNPLCSLPSVDVNTDNHHNFWRQYAKMIVDSYFPYTGSDMNLLVELCYKLWPRFTGPIKSGLYKPSDFIKIFREKRELLTDSSILNSSNITSYDDSKSLSGTNTVADLTVHSKFLLIASYLASHVEPKYDLQVFSRVKVGTKKRKSNKKGDVSKAAMTSRLLTTNYFDLERLLAILSVIYRNESEFLNGDLDDVRSLYNKSERDIALKNHEISIFSINSNIDINCQIATLVSLGLLVRTSTLDILSAKVRWKCNISWETALNISKELNFPLHHYFPQ</sequence>
<dbReference type="InterPro" id="IPR048866">
    <property type="entry name" value="ORC5_lid"/>
</dbReference>
<dbReference type="Pfam" id="PF21639">
    <property type="entry name" value="ORC5_lid"/>
    <property type="match status" value="1"/>
</dbReference>
<dbReference type="HOGENOM" id="CLU_028223_2_1_1"/>
<evidence type="ECO:0000256" key="6">
    <source>
        <dbReference type="ARBA" id="ARBA00023242"/>
    </source>
</evidence>
<dbReference type="GO" id="GO:0003688">
    <property type="term" value="F:DNA replication origin binding"/>
    <property type="evidence" value="ECO:0007669"/>
    <property type="project" value="TreeGrafter"/>
</dbReference>
<keyword evidence="11" id="KW-1185">Reference proteome</keyword>
<keyword evidence="4" id="KW-0547">Nucleotide-binding</keyword>
<evidence type="ECO:0000256" key="4">
    <source>
        <dbReference type="ARBA" id="ARBA00022741"/>
    </source>
</evidence>
<comment type="subcellular location">
    <subcellularLocation>
        <location evidence="1">Nucleus</location>
    </subcellularLocation>
</comment>
<dbReference type="InterPro" id="IPR047088">
    <property type="entry name" value="ORC5_C"/>
</dbReference>
<reference evidence="10 11" key="1">
    <citation type="journal article" date="2012" name="G3 (Bethesda)">
        <title>Pichia sorbitophila, an interspecies yeast hybrid reveals early steps of genome resolution following polyploidization.</title>
        <authorList>
            <person name="Leh Louis V."/>
            <person name="Despons L."/>
            <person name="Friedrich A."/>
            <person name="Martin T."/>
            <person name="Durrens P."/>
            <person name="Casaregola S."/>
            <person name="Neuveglise C."/>
            <person name="Fairhead C."/>
            <person name="Marck C."/>
            <person name="Cruz J.A."/>
            <person name="Straub M.L."/>
            <person name="Kugler V."/>
            <person name="Sacerdot C."/>
            <person name="Uzunov Z."/>
            <person name="Thierry A."/>
            <person name="Weiss S."/>
            <person name="Bleykasten C."/>
            <person name="De Montigny J."/>
            <person name="Jacques N."/>
            <person name="Jung P."/>
            <person name="Lemaire M."/>
            <person name="Mallet S."/>
            <person name="Morel G."/>
            <person name="Richard G.F."/>
            <person name="Sarkar A."/>
            <person name="Savel G."/>
            <person name="Schacherer J."/>
            <person name="Seret M.L."/>
            <person name="Talla E."/>
            <person name="Samson G."/>
            <person name="Jubin C."/>
            <person name="Poulain J."/>
            <person name="Vacherie B."/>
            <person name="Barbe V."/>
            <person name="Pelletier E."/>
            <person name="Sherman D.J."/>
            <person name="Westhof E."/>
            <person name="Weissenbach J."/>
            <person name="Baret P.V."/>
            <person name="Wincker P."/>
            <person name="Gaillardin C."/>
            <person name="Dujon B."/>
            <person name="Souciet J.L."/>
        </authorList>
    </citation>
    <scope>NUCLEOTIDE SEQUENCE [LARGE SCALE GENOMIC DNA]</scope>
    <source>
        <strain evidence="11">ATCC MYA-4447 / BCRC 22081 / CBS 7064 / NBRC 10061 / NRRL Y-12695</strain>
    </source>
</reference>
<evidence type="ECO:0000256" key="3">
    <source>
        <dbReference type="ARBA" id="ARBA00022705"/>
    </source>
</evidence>
<proteinExistence type="inferred from homology"/>
<evidence type="ECO:0000259" key="9">
    <source>
        <dbReference type="Pfam" id="PF21639"/>
    </source>
</evidence>
<protein>
    <submittedName>
        <fullName evidence="10">Piso0_001784 protein</fullName>
    </submittedName>
</protein>
<dbReference type="Pfam" id="PF14630">
    <property type="entry name" value="ORC5_C"/>
    <property type="match status" value="1"/>
</dbReference>
<organism evidence="10 11">
    <name type="scientific">Pichia sorbitophila (strain ATCC MYA-4447 / BCRC 22081 / CBS 7064 / NBRC 10061 / NRRL Y-12695)</name>
    <name type="common">Hybrid yeast</name>
    <dbReference type="NCBI Taxonomy" id="559304"/>
    <lineage>
        <taxon>Eukaryota</taxon>
        <taxon>Fungi</taxon>
        <taxon>Dikarya</taxon>
        <taxon>Ascomycota</taxon>
        <taxon>Saccharomycotina</taxon>
        <taxon>Pichiomycetes</taxon>
        <taxon>Debaryomycetaceae</taxon>
        <taxon>Millerozyma</taxon>
    </lineage>
</organism>
<keyword evidence="5" id="KW-0067">ATP-binding</keyword>
<feature type="domain" description="Origin recognition complex subunit 5 C-terminal" evidence="8">
    <location>
        <begin position="316"/>
        <end position="483"/>
    </location>
</feature>
<dbReference type="GO" id="GO:0006270">
    <property type="term" value="P:DNA replication initiation"/>
    <property type="evidence" value="ECO:0007669"/>
    <property type="project" value="TreeGrafter"/>
</dbReference>
<evidence type="ECO:0000256" key="5">
    <source>
        <dbReference type="ARBA" id="ARBA00022840"/>
    </source>
</evidence>
<evidence type="ECO:0000313" key="10">
    <source>
        <dbReference type="EMBL" id="CCE88989.1"/>
    </source>
</evidence>
<dbReference type="PANTHER" id="PTHR12705">
    <property type="entry name" value="ORIGIN RECOGNITION COMPLEX SUBUNIT 5"/>
    <property type="match status" value="1"/>
</dbReference>
<keyword evidence="3" id="KW-0235">DNA replication</keyword>
<dbReference type="OrthoDB" id="365981at2759"/>